<dbReference type="AlphaFoldDB" id="A0A022KVE8"/>
<dbReference type="InterPro" id="IPR024078">
    <property type="entry name" value="LmbE-like_dom_sf"/>
</dbReference>
<dbReference type="SUPFAM" id="SSF102588">
    <property type="entry name" value="LmbE-like"/>
    <property type="match status" value="1"/>
</dbReference>
<dbReference type="Pfam" id="PF02585">
    <property type="entry name" value="PIG-L"/>
    <property type="match status" value="1"/>
</dbReference>
<dbReference type="STRING" id="1249481.D641_0106280"/>
<evidence type="ECO:0000256" key="1">
    <source>
        <dbReference type="ARBA" id="ARBA00022833"/>
    </source>
</evidence>
<organism evidence="2 3">
    <name type="scientific">Brachybacterium muris UCD-AY4</name>
    <dbReference type="NCBI Taxonomy" id="1249481"/>
    <lineage>
        <taxon>Bacteria</taxon>
        <taxon>Bacillati</taxon>
        <taxon>Actinomycetota</taxon>
        <taxon>Actinomycetes</taxon>
        <taxon>Micrococcales</taxon>
        <taxon>Dermabacteraceae</taxon>
        <taxon>Brachybacterium</taxon>
    </lineage>
</organism>
<evidence type="ECO:0000313" key="2">
    <source>
        <dbReference type="EMBL" id="EYT49962.1"/>
    </source>
</evidence>
<accession>A0A022KVE8</accession>
<dbReference type="HOGENOM" id="CLU_049311_2_3_11"/>
<keyword evidence="3" id="KW-1185">Reference proteome</keyword>
<gene>
    <name evidence="2" type="ORF">D641_0106280</name>
</gene>
<name>A0A022KVE8_9MICO</name>
<dbReference type="PANTHER" id="PTHR12993:SF26">
    <property type="entry name" value="1D-MYO-INOSITOL 2-ACETAMIDO-2-DEOXY-ALPHA-D-GLUCOPYRANOSIDE DEACETYLASE"/>
    <property type="match status" value="1"/>
</dbReference>
<dbReference type="EMBL" id="AORC01000006">
    <property type="protein sequence ID" value="EYT49962.1"/>
    <property type="molecule type" value="Genomic_DNA"/>
</dbReference>
<reference evidence="2 3" key="1">
    <citation type="journal article" date="2013" name="Genome Announc.">
        <title>Draft genome sequence of an Actinobacterium, Brachybacterium muris strain UCD-AY4.</title>
        <authorList>
            <person name="Lo J.R."/>
            <person name="Lang J.M."/>
            <person name="Darling A.E."/>
            <person name="Eisen J.A."/>
            <person name="Coil D.A."/>
        </authorList>
    </citation>
    <scope>NUCLEOTIDE SEQUENCE [LARGE SCALE GENOMIC DNA]</scope>
    <source>
        <strain evidence="2 3">UCD-AY4</strain>
    </source>
</reference>
<keyword evidence="1" id="KW-0862">Zinc</keyword>
<proteinExistence type="predicted"/>
<sequence length="252" mass="27229">MTADPWDLLETAHTVLVVHAHPDDESLATGSLLATLSRAGTRVVLVTATRGEEGEVVPGSIPEGEDRPLDEIRAHEIDAACAHLGITERHMLGEPPALAPGAEPRRYRDSGMRWVRKGLAGPAETAGPASFTHRPRKDAADDLVALIEQARPDLLLGYDDAGSYGHPDHVHAHHVTVAAAERTGVPLVQFASEPDDTAFVWRDLPGVADQVESALRCYRTQLTVLGRDGQDVLIRHVGGQDDRIAMRSGLRR</sequence>
<dbReference type="Gene3D" id="3.40.50.10320">
    <property type="entry name" value="LmbE-like"/>
    <property type="match status" value="1"/>
</dbReference>
<dbReference type="RefSeq" id="WP_017822960.1">
    <property type="nucleotide sequence ID" value="NZ_AORC01000006.1"/>
</dbReference>
<dbReference type="PANTHER" id="PTHR12993">
    <property type="entry name" value="N-ACETYLGLUCOSAMINYL-PHOSPHATIDYLINOSITOL DE-N-ACETYLASE-RELATED"/>
    <property type="match status" value="1"/>
</dbReference>
<dbReference type="GO" id="GO:0016811">
    <property type="term" value="F:hydrolase activity, acting on carbon-nitrogen (but not peptide) bonds, in linear amides"/>
    <property type="evidence" value="ECO:0007669"/>
    <property type="project" value="TreeGrafter"/>
</dbReference>
<dbReference type="InterPro" id="IPR003737">
    <property type="entry name" value="GlcNAc_PI_deacetylase-related"/>
</dbReference>
<dbReference type="OrthoDB" id="158614at2"/>
<protein>
    <submittedName>
        <fullName evidence="2">GlcNAc-PI de-N-acetylase</fullName>
    </submittedName>
</protein>
<dbReference type="GO" id="GO:0016137">
    <property type="term" value="P:glycoside metabolic process"/>
    <property type="evidence" value="ECO:0007669"/>
    <property type="project" value="UniProtKB-ARBA"/>
</dbReference>
<comment type="caution">
    <text evidence="2">The sequence shown here is derived from an EMBL/GenBank/DDBJ whole genome shotgun (WGS) entry which is preliminary data.</text>
</comment>
<evidence type="ECO:0000313" key="3">
    <source>
        <dbReference type="Proteomes" id="UP000019754"/>
    </source>
</evidence>
<dbReference type="Proteomes" id="UP000019754">
    <property type="component" value="Unassembled WGS sequence"/>
</dbReference>